<dbReference type="InterPro" id="IPR002220">
    <property type="entry name" value="DapA-like"/>
</dbReference>
<gene>
    <name evidence="5" type="ORF">CR159_11360</name>
</gene>
<name>A0A2N4U4D1_9BURK</name>
<dbReference type="PIRSF" id="PIRSF001365">
    <property type="entry name" value="DHDPS"/>
    <property type="match status" value="1"/>
</dbReference>
<keyword evidence="2 3" id="KW-0456">Lyase</keyword>
<evidence type="ECO:0000313" key="6">
    <source>
        <dbReference type="Proteomes" id="UP000234190"/>
    </source>
</evidence>
<dbReference type="PANTHER" id="PTHR12128">
    <property type="entry name" value="DIHYDRODIPICOLINATE SYNTHASE"/>
    <property type="match status" value="1"/>
</dbReference>
<dbReference type="GO" id="GO:0008840">
    <property type="term" value="F:4-hydroxy-tetrahydrodipicolinate synthase activity"/>
    <property type="evidence" value="ECO:0007669"/>
    <property type="project" value="TreeGrafter"/>
</dbReference>
<accession>A0A2N4U4D1</accession>
<dbReference type="EMBL" id="PDNW01000008">
    <property type="protein sequence ID" value="PLC49874.1"/>
    <property type="molecule type" value="Genomic_DNA"/>
</dbReference>
<organism evidence="5 6">
    <name type="scientific">Pollutimonas subterranea</name>
    <dbReference type="NCBI Taxonomy" id="2045210"/>
    <lineage>
        <taxon>Bacteria</taxon>
        <taxon>Pseudomonadati</taxon>
        <taxon>Pseudomonadota</taxon>
        <taxon>Betaproteobacteria</taxon>
        <taxon>Burkholderiales</taxon>
        <taxon>Alcaligenaceae</taxon>
        <taxon>Pollutimonas</taxon>
    </lineage>
</organism>
<reference evidence="5 6" key="1">
    <citation type="submission" date="2017-10" db="EMBL/GenBank/DDBJ databases">
        <title>Two draft genome sequences of Pusillimonas sp. strains isolated from a nitrate- and radionuclide-contaminated groundwater in Russia.</title>
        <authorList>
            <person name="Grouzdev D.S."/>
            <person name="Tourova T.P."/>
            <person name="Goeva M.A."/>
            <person name="Babich T.L."/>
            <person name="Sokolova D.S."/>
            <person name="Abdullin R."/>
            <person name="Poltaraus A.B."/>
            <person name="Toshchakov S.V."/>
            <person name="Nazina T.N."/>
        </authorList>
    </citation>
    <scope>NUCLEOTIDE SEQUENCE [LARGE SCALE GENOMIC DNA]</scope>
    <source>
        <strain evidence="5 6">JR1/69-3-13</strain>
    </source>
</reference>
<comment type="caution">
    <text evidence="5">The sequence shown here is derived from an EMBL/GenBank/DDBJ whole genome shotgun (WGS) entry which is preliminary data.</text>
</comment>
<dbReference type="GO" id="GO:0005829">
    <property type="term" value="C:cytosol"/>
    <property type="evidence" value="ECO:0007669"/>
    <property type="project" value="TreeGrafter"/>
</dbReference>
<dbReference type="SMART" id="SM01130">
    <property type="entry name" value="DHDPS"/>
    <property type="match status" value="1"/>
</dbReference>
<evidence type="ECO:0000256" key="4">
    <source>
        <dbReference type="PIRSR" id="PIRSR001365-2"/>
    </source>
</evidence>
<dbReference type="RefSeq" id="WP_102074067.1">
    <property type="nucleotide sequence ID" value="NZ_PDNW01000008.1"/>
</dbReference>
<keyword evidence="6" id="KW-1185">Reference proteome</keyword>
<evidence type="ECO:0000256" key="3">
    <source>
        <dbReference type="PIRNR" id="PIRNR001365"/>
    </source>
</evidence>
<dbReference type="PANTHER" id="PTHR12128:SF66">
    <property type="entry name" value="4-HYDROXY-2-OXOGLUTARATE ALDOLASE, MITOCHONDRIAL"/>
    <property type="match status" value="1"/>
</dbReference>
<dbReference type="PRINTS" id="PR00146">
    <property type="entry name" value="DHPICSNTHASE"/>
</dbReference>
<evidence type="ECO:0000256" key="2">
    <source>
        <dbReference type="ARBA" id="ARBA00023239"/>
    </source>
</evidence>
<comment type="similarity">
    <text evidence="1 3">Belongs to the DapA family.</text>
</comment>
<dbReference type="SUPFAM" id="SSF51569">
    <property type="entry name" value="Aldolase"/>
    <property type="match status" value="1"/>
</dbReference>
<dbReference type="AlphaFoldDB" id="A0A2N4U4D1"/>
<sequence length="302" mass="32670">MAKQISGLFIVAQTPFTDDGALDLDSIDTLCDFYFKHGAAGLTVLGVAGEAAKLSTEESIAVVRRYVAHANGKPVIVGVSNSSVAQLATLTKEVMRVGAFGVMVAPPPGLKTEEDVLSYYAAVFKGIGDVPTVLQDFPFSTGVWMSVPTIARLIDRHPQIQAIKEEDIPSAAKITKLRAVLSRHVPILTGNNGVYLPQELSRGIEGPMAGFSYPEMLSGVHKLYSEGKVQEAHDLFDLYLPLLTYENQSQWGVAVRKEVLKRRGAIQSAAMRAPGPSLTPEDLKDIDLLVQRVEQAIARKEA</sequence>
<evidence type="ECO:0000313" key="5">
    <source>
        <dbReference type="EMBL" id="PLC49874.1"/>
    </source>
</evidence>
<dbReference type="Proteomes" id="UP000234190">
    <property type="component" value="Unassembled WGS sequence"/>
</dbReference>
<feature type="binding site" evidence="4">
    <location>
        <position position="208"/>
    </location>
    <ligand>
        <name>pyruvate</name>
        <dbReference type="ChEBI" id="CHEBI:15361"/>
    </ligand>
</feature>
<protein>
    <submittedName>
        <fullName evidence="5">Dihydrodipicolinate synthase family protein</fullName>
    </submittedName>
</protein>
<evidence type="ECO:0000256" key="1">
    <source>
        <dbReference type="ARBA" id="ARBA00007592"/>
    </source>
</evidence>
<dbReference type="Pfam" id="PF00701">
    <property type="entry name" value="DHDPS"/>
    <property type="match status" value="1"/>
</dbReference>
<dbReference type="CDD" id="cd00408">
    <property type="entry name" value="DHDPS-like"/>
    <property type="match status" value="1"/>
</dbReference>
<proteinExistence type="inferred from homology"/>
<dbReference type="Gene3D" id="3.20.20.70">
    <property type="entry name" value="Aldolase class I"/>
    <property type="match status" value="1"/>
</dbReference>
<dbReference type="OrthoDB" id="199953at2"/>
<dbReference type="InterPro" id="IPR013785">
    <property type="entry name" value="Aldolase_TIM"/>
</dbReference>